<evidence type="ECO:0000256" key="4">
    <source>
        <dbReference type="ARBA" id="ARBA00023136"/>
    </source>
</evidence>
<evidence type="ECO:0000313" key="9">
    <source>
        <dbReference type="Proteomes" id="UP000321436"/>
    </source>
</evidence>
<dbReference type="Proteomes" id="UP000321436">
    <property type="component" value="Unassembled WGS sequence"/>
</dbReference>
<dbReference type="GO" id="GO:0009279">
    <property type="term" value="C:cell outer membrane"/>
    <property type="evidence" value="ECO:0007669"/>
    <property type="project" value="UniProtKB-SubCell"/>
</dbReference>
<sequence>MTIKHSYILLLALGFYSCDSFLDERPSKTSSLEVTKVSQLDALLNNHEAFYKEGNRTTIYSSDDYGLTKALYDARPATFSMATVEFACWDTKYLPDDTREGFWSGEYKKIFTANMALGLVDAVSGSEQEKAIVKADAHLVRAYSYFELANTYCLPYTDATKNEPGLPIKQTTSFEEPLERKPLEAVYALIESDLAEALKIPQPLVQNGRPRYWRASKAGVNGFAARYYLTRNNYTEALKHAEAALNEYSTLVDYNTEMHYGRTSDVVINPGTPESQTVTLQFPYTHDNQSDQTDMIGWKEFLYYRMLNHESWWYVPSQSLLDLYDKDHDLRYRYHMVEGYSYDRGMTKPAYDYPGYVFFFKDRIPSGPTVAEMLLIKAECLARTNKGGEAMTVLNQLRAKRMEPGPWVDLTAGNQDDAIAKVLAERRREMPFTRRWFDIRRYNNNDYPNDDVELSRDFYPFTISSVQADQPVINYTLPKNSRRFAAPIPRTEMISSNDVITQNTY</sequence>
<evidence type="ECO:0000256" key="1">
    <source>
        <dbReference type="ARBA" id="ARBA00004442"/>
    </source>
</evidence>
<gene>
    <name evidence="8" type="ORF">CCY01nite_26190</name>
</gene>
<comment type="subcellular location">
    <subcellularLocation>
        <location evidence="1">Cell outer membrane</location>
    </subcellularLocation>
</comment>
<keyword evidence="4" id="KW-0472">Membrane</keyword>
<evidence type="ECO:0000259" key="7">
    <source>
        <dbReference type="Pfam" id="PF14322"/>
    </source>
</evidence>
<dbReference type="PROSITE" id="PS51257">
    <property type="entry name" value="PROKAR_LIPOPROTEIN"/>
    <property type="match status" value="1"/>
</dbReference>
<dbReference type="Gene3D" id="1.25.40.390">
    <property type="match status" value="1"/>
</dbReference>
<evidence type="ECO:0000256" key="3">
    <source>
        <dbReference type="ARBA" id="ARBA00022729"/>
    </source>
</evidence>
<dbReference type="InterPro" id="IPR011990">
    <property type="entry name" value="TPR-like_helical_dom_sf"/>
</dbReference>
<evidence type="ECO:0000256" key="5">
    <source>
        <dbReference type="ARBA" id="ARBA00023237"/>
    </source>
</evidence>
<evidence type="ECO:0000259" key="6">
    <source>
        <dbReference type="Pfam" id="PF07980"/>
    </source>
</evidence>
<organism evidence="8 9">
    <name type="scientific">Chitinophaga cymbidii</name>
    <dbReference type="NCBI Taxonomy" id="1096750"/>
    <lineage>
        <taxon>Bacteria</taxon>
        <taxon>Pseudomonadati</taxon>
        <taxon>Bacteroidota</taxon>
        <taxon>Chitinophagia</taxon>
        <taxon>Chitinophagales</taxon>
        <taxon>Chitinophagaceae</taxon>
        <taxon>Chitinophaga</taxon>
    </lineage>
</organism>
<proteinExistence type="inferred from homology"/>
<dbReference type="InterPro" id="IPR033985">
    <property type="entry name" value="SusD-like_N"/>
</dbReference>
<feature type="domain" description="SusD-like N-terminal" evidence="7">
    <location>
        <begin position="21"/>
        <end position="229"/>
    </location>
</feature>
<dbReference type="Pfam" id="PF07980">
    <property type="entry name" value="SusD_RagB"/>
    <property type="match status" value="1"/>
</dbReference>
<comment type="caution">
    <text evidence="8">The sequence shown here is derived from an EMBL/GenBank/DDBJ whole genome shotgun (WGS) entry which is preliminary data.</text>
</comment>
<comment type="similarity">
    <text evidence="2">Belongs to the SusD family.</text>
</comment>
<keyword evidence="3" id="KW-0732">Signal</keyword>
<dbReference type="RefSeq" id="WP_146862248.1">
    <property type="nucleotide sequence ID" value="NZ_BKAU01000002.1"/>
</dbReference>
<evidence type="ECO:0000313" key="8">
    <source>
        <dbReference type="EMBL" id="GEP96359.1"/>
    </source>
</evidence>
<accession>A0A512RKY4</accession>
<dbReference type="SUPFAM" id="SSF48452">
    <property type="entry name" value="TPR-like"/>
    <property type="match status" value="1"/>
</dbReference>
<feature type="domain" description="RagB/SusD" evidence="6">
    <location>
        <begin position="371"/>
        <end position="504"/>
    </location>
</feature>
<dbReference type="AlphaFoldDB" id="A0A512RKY4"/>
<evidence type="ECO:0000256" key="2">
    <source>
        <dbReference type="ARBA" id="ARBA00006275"/>
    </source>
</evidence>
<protein>
    <submittedName>
        <fullName evidence="8">Membrane protein</fullName>
    </submittedName>
</protein>
<name>A0A512RKY4_9BACT</name>
<dbReference type="InterPro" id="IPR012944">
    <property type="entry name" value="SusD_RagB_dom"/>
</dbReference>
<keyword evidence="5" id="KW-0998">Cell outer membrane</keyword>
<reference evidence="8 9" key="1">
    <citation type="submission" date="2019-07" db="EMBL/GenBank/DDBJ databases">
        <title>Whole genome shotgun sequence of Chitinophaga cymbidii NBRC 109752.</title>
        <authorList>
            <person name="Hosoyama A."/>
            <person name="Uohara A."/>
            <person name="Ohji S."/>
            <person name="Ichikawa N."/>
        </authorList>
    </citation>
    <scope>NUCLEOTIDE SEQUENCE [LARGE SCALE GENOMIC DNA]</scope>
    <source>
        <strain evidence="8 9">NBRC 109752</strain>
    </source>
</reference>
<keyword evidence="9" id="KW-1185">Reference proteome</keyword>
<dbReference type="EMBL" id="BKAU01000002">
    <property type="protein sequence ID" value="GEP96359.1"/>
    <property type="molecule type" value="Genomic_DNA"/>
</dbReference>
<dbReference type="Pfam" id="PF14322">
    <property type="entry name" value="SusD-like_3"/>
    <property type="match status" value="1"/>
</dbReference>
<dbReference type="OrthoDB" id="1094477at2"/>